<dbReference type="Gene3D" id="2.60.40.10">
    <property type="entry name" value="Immunoglobulins"/>
    <property type="match status" value="2"/>
</dbReference>
<evidence type="ECO:0000313" key="7">
    <source>
        <dbReference type="EMBL" id="UYV62096.1"/>
    </source>
</evidence>
<organism evidence="7 8">
    <name type="scientific">Cordylochernes scorpioides</name>
    <dbReference type="NCBI Taxonomy" id="51811"/>
    <lineage>
        <taxon>Eukaryota</taxon>
        <taxon>Metazoa</taxon>
        <taxon>Ecdysozoa</taxon>
        <taxon>Arthropoda</taxon>
        <taxon>Chelicerata</taxon>
        <taxon>Arachnida</taxon>
        <taxon>Pseudoscorpiones</taxon>
        <taxon>Cheliferoidea</taxon>
        <taxon>Chernetidae</taxon>
        <taxon>Cordylochernes</taxon>
    </lineage>
</organism>
<dbReference type="InterPro" id="IPR007110">
    <property type="entry name" value="Ig-like_dom"/>
</dbReference>
<name>A0ABY6JZK7_9ARAC</name>
<dbReference type="InterPro" id="IPR051170">
    <property type="entry name" value="Neural/epithelial_adhesion"/>
</dbReference>
<dbReference type="InterPro" id="IPR036179">
    <property type="entry name" value="Ig-like_dom_sf"/>
</dbReference>
<dbReference type="InterPro" id="IPR003598">
    <property type="entry name" value="Ig_sub2"/>
</dbReference>
<keyword evidence="3" id="KW-1015">Disulfide bond</keyword>
<feature type="domain" description="Ig-like" evidence="6">
    <location>
        <begin position="120"/>
        <end position="201"/>
    </location>
</feature>
<reference evidence="7 8" key="1">
    <citation type="submission" date="2022-01" db="EMBL/GenBank/DDBJ databases">
        <title>A chromosomal length assembly of Cordylochernes scorpioides.</title>
        <authorList>
            <person name="Zeh D."/>
            <person name="Zeh J."/>
        </authorList>
    </citation>
    <scope>NUCLEOTIDE SEQUENCE [LARGE SCALE GENOMIC DNA]</scope>
    <source>
        <strain evidence="7">IN4F17</strain>
        <tissue evidence="7">Whole Body</tissue>
    </source>
</reference>
<proteinExistence type="predicted"/>
<dbReference type="PROSITE" id="PS50835">
    <property type="entry name" value="IG_LIKE"/>
    <property type="match status" value="2"/>
</dbReference>
<sequence length="205" mass="22383">MIFILVLAICVLQVLCDGFNDEPPQIQPFSFPNNLKIGAKTTIVCATINGKPPFTFRWLKDEANVDSKSFPNIRIVKGEVFSNLLIDPIDSNSSGNYTCEVKNKNGLASLSSYLNIQAPPSWLSAPQDATALEGGHVSLQCKAKGSPAPHITWIRIEENHKQAVNSSVLIFNSVERVHAGKYRCTADNGLGPPLQHTVTLTVHCE</sequence>
<keyword evidence="1 5" id="KW-0732">Signal</keyword>
<accession>A0ABY6JZK7</accession>
<keyword evidence="4" id="KW-0393">Immunoglobulin domain</keyword>
<dbReference type="SMART" id="SM00409">
    <property type="entry name" value="IG"/>
    <property type="match status" value="2"/>
</dbReference>
<dbReference type="PANTHER" id="PTHR12231:SF253">
    <property type="entry name" value="DPR-INTERACTING PROTEIN ETA, ISOFORM B-RELATED"/>
    <property type="match status" value="1"/>
</dbReference>
<evidence type="ECO:0000256" key="5">
    <source>
        <dbReference type="SAM" id="SignalP"/>
    </source>
</evidence>
<dbReference type="Pfam" id="PF13927">
    <property type="entry name" value="Ig_3"/>
    <property type="match status" value="2"/>
</dbReference>
<dbReference type="InterPro" id="IPR003599">
    <property type="entry name" value="Ig_sub"/>
</dbReference>
<dbReference type="Proteomes" id="UP001235939">
    <property type="component" value="Chromosome 01"/>
</dbReference>
<dbReference type="SMART" id="SM00408">
    <property type="entry name" value="IGc2"/>
    <property type="match status" value="2"/>
</dbReference>
<gene>
    <name evidence="7" type="ORF">LAZ67_1007785</name>
</gene>
<evidence type="ECO:0000259" key="6">
    <source>
        <dbReference type="PROSITE" id="PS50835"/>
    </source>
</evidence>
<keyword evidence="2" id="KW-0677">Repeat</keyword>
<dbReference type="InterPro" id="IPR013783">
    <property type="entry name" value="Ig-like_fold"/>
</dbReference>
<evidence type="ECO:0000256" key="2">
    <source>
        <dbReference type="ARBA" id="ARBA00022737"/>
    </source>
</evidence>
<evidence type="ECO:0000256" key="4">
    <source>
        <dbReference type="ARBA" id="ARBA00023319"/>
    </source>
</evidence>
<feature type="chain" id="PRO_5046800974" evidence="5">
    <location>
        <begin position="17"/>
        <end position="205"/>
    </location>
</feature>
<evidence type="ECO:0000313" key="8">
    <source>
        <dbReference type="Proteomes" id="UP001235939"/>
    </source>
</evidence>
<keyword evidence="8" id="KW-1185">Reference proteome</keyword>
<dbReference type="SUPFAM" id="SSF48726">
    <property type="entry name" value="Immunoglobulin"/>
    <property type="match status" value="2"/>
</dbReference>
<feature type="domain" description="Ig-like" evidence="6">
    <location>
        <begin position="24"/>
        <end position="115"/>
    </location>
</feature>
<dbReference type="EMBL" id="CP092863">
    <property type="protein sequence ID" value="UYV62096.1"/>
    <property type="molecule type" value="Genomic_DNA"/>
</dbReference>
<dbReference type="PANTHER" id="PTHR12231">
    <property type="entry name" value="CTX-RELATED TYPE I TRANSMEMBRANE PROTEIN"/>
    <property type="match status" value="1"/>
</dbReference>
<evidence type="ECO:0000256" key="1">
    <source>
        <dbReference type="ARBA" id="ARBA00022729"/>
    </source>
</evidence>
<feature type="signal peptide" evidence="5">
    <location>
        <begin position="1"/>
        <end position="16"/>
    </location>
</feature>
<evidence type="ECO:0000256" key="3">
    <source>
        <dbReference type="ARBA" id="ARBA00023157"/>
    </source>
</evidence>
<protein>
    <submittedName>
        <fullName evidence="7">Dscam</fullName>
    </submittedName>
</protein>